<dbReference type="InterPro" id="IPR036388">
    <property type="entry name" value="WH-like_DNA-bd_sf"/>
</dbReference>
<dbReference type="GO" id="GO:0016301">
    <property type="term" value="F:kinase activity"/>
    <property type="evidence" value="ECO:0007669"/>
    <property type="project" value="UniProtKB-KW"/>
</dbReference>
<dbReference type="SUPFAM" id="SSF53067">
    <property type="entry name" value="Actin-like ATPase domain"/>
    <property type="match status" value="1"/>
</dbReference>
<gene>
    <name evidence="2" type="ORF">KSF_077570</name>
</gene>
<dbReference type="AlphaFoldDB" id="A0A8J3ILC0"/>
<evidence type="ECO:0000313" key="2">
    <source>
        <dbReference type="EMBL" id="GHO97709.1"/>
    </source>
</evidence>
<organism evidence="2 3">
    <name type="scientific">Reticulibacter mediterranei</name>
    <dbReference type="NCBI Taxonomy" id="2778369"/>
    <lineage>
        <taxon>Bacteria</taxon>
        <taxon>Bacillati</taxon>
        <taxon>Chloroflexota</taxon>
        <taxon>Ktedonobacteria</taxon>
        <taxon>Ktedonobacterales</taxon>
        <taxon>Reticulibacteraceae</taxon>
        <taxon>Reticulibacter</taxon>
    </lineage>
</organism>
<dbReference type="Gene3D" id="1.10.10.10">
    <property type="entry name" value="Winged helix-like DNA-binding domain superfamily/Winged helix DNA-binding domain"/>
    <property type="match status" value="1"/>
</dbReference>
<keyword evidence="2" id="KW-0808">Transferase</keyword>
<sequence>MRQTVQPMDRKMMRELNQNMLLNLIRLHAPISRTQLKKLSGLSLGTIVGITSALIEQELVIETGVAESTGGRKPGLLEVYPEGGYVVGIDLREHEVLGAILNLHGNIIYCDSWPAQLRNNAAHAVNILAHGTDAFIARSQIPRSKLLGLGCGISGPVNAQTGVNVDSWILNWHNVELARPLSEHLHMPVFTDNAVNCLACYKKLYGNGQKYRNFLLVTLGRGLGLATVIRDDPFRGAQGIGAEFGHIPFYFEDGRLCECGNYGCLEAYVSDHGILATYRSLAPDAPELPIQNLVKLAQEGDKVALQALERTGTYLGAGLATLVNLFNPECLIIEGSRDWGDLFLHTMKSSLQEHIFSQIGRDLELIVESNADLFNWARGAGCLVLRDFFSSPIRLNSMGPQETVRARSS</sequence>
<protein>
    <submittedName>
        <fullName evidence="2">Sugar kinase</fullName>
    </submittedName>
</protein>
<evidence type="ECO:0000256" key="1">
    <source>
        <dbReference type="ARBA" id="ARBA00006479"/>
    </source>
</evidence>
<dbReference type="Gene3D" id="3.30.420.40">
    <property type="match status" value="2"/>
</dbReference>
<dbReference type="Pfam" id="PF00480">
    <property type="entry name" value="ROK"/>
    <property type="match status" value="1"/>
</dbReference>
<proteinExistence type="inferred from homology"/>
<accession>A0A8J3ILC0</accession>
<comment type="similarity">
    <text evidence="1">Belongs to the ROK (NagC/XylR) family.</text>
</comment>
<name>A0A8J3ILC0_9CHLR</name>
<dbReference type="CDD" id="cd24073">
    <property type="entry name" value="ASKHA_ATPase_ROK_CYANR"/>
    <property type="match status" value="1"/>
</dbReference>
<dbReference type="PANTHER" id="PTHR18964">
    <property type="entry name" value="ROK (REPRESSOR, ORF, KINASE) FAMILY"/>
    <property type="match status" value="1"/>
</dbReference>
<dbReference type="EMBL" id="BNJK01000002">
    <property type="protein sequence ID" value="GHO97709.1"/>
    <property type="molecule type" value="Genomic_DNA"/>
</dbReference>
<reference evidence="2" key="1">
    <citation type="submission" date="2020-10" db="EMBL/GenBank/DDBJ databases">
        <title>Taxonomic study of unclassified bacteria belonging to the class Ktedonobacteria.</title>
        <authorList>
            <person name="Yabe S."/>
            <person name="Wang C.M."/>
            <person name="Zheng Y."/>
            <person name="Sakai Y."/>
            <person name="Cavaletti L."/>
            <person name="Monciardini P."/>
            <person name="Donadio S."/>
        </authorList>
    </citation>
    <scope>NUCLEOTIDE SEQUENCE</scope>
    <source>
        <strain evidence="2">ID150040</strain>
    </source>
</reference>
<dbReference type="InterPro" id="IPR036390">
    <property type="entry name" value="WH_DNA-bd_sf"/>
</dbReference>
<keyword evidence="2" id="KW-0418">Kinase</keyword>
<dbReference type="SUPFAM" id="SSF46785">
    <property type="entry name" value="Winged helix' DNA-binding domain"/>
    <property type="match status" value="1"/>
</dbReference>
<comment type="caution">
    <text evidence="2">The sequence shown here is derived from an EMBL/GenBank/DDBJ whole genome shotgun (WGS) entry which is preliminary data.</text>
</comment>
<dbReference type="Proteomes" id="UP000597444">
    <property type="component" value="Unassembled WGS sequence"/>
</dbReference>
<evidence type="ECO:0000313" key="3">
    <source>
        <dbReference type="Proteomes" id="UP000597444"/>
    </source>
</evidence>
<keyword evidence="3" id="KW-1185">Reference proteome</keyword>
<dbReference type="PANTHER" id="PTHR18964:SF149">
    <property type="entry name" value="BIFUNCTIONAL UDP-N-ACETYLGLUCOSAMINE 2-EPIMERASE_N-ACETYLMANNOSAMINE KINASE"/>
    <property type="match status" value="1"/>
</dbReference>
<dbReference type="InterPro" id="IPR000600">
    <property type="entry name" value="ROK"/>
</dbReference>
<dbReference type="InterPro" id="IPR043129">
    <property type="entry name" value="ATPase_NBD"/>
</dbReference>